<dbReference type="PANTHER" id="PTHR43806:SF11">
    <property type="entry name" value="CEREVISIN-RELATED"/>
    <property type="match status" value="1"/>
</dbReference>
<feature type="active site" description="Charge relay system" evidence="6 7">
    <location>
        <position position="229"/>
    </location>
</feature>
<dbReference type="SUPFAM" id="SSF52743">
    <property type="entry name" value="Subtilisin-like"/>
    <property type="match status" value="1"/>
</dbReference>
<dbReference type="NCBIfam" id="NF038128">
    <property type="entry name" value="choice_anch_J"/>
    <property type="match status" value="1"/>
</dbReference>
<evidence type="ECO:0000259" key="10">
    <source>
        <dbReference type="Pfam" id="PF18962"/>
    </source>
</evidence>
<dbReference type="InterPro" id="IPR023828">
    <property type="entry name" value="Peptidase_S8_Ser-AS"/>
</dbReference>
<dbReference type="RefSeq" id="WP_151167028.1">
    <property type="nucleotide sequence ID" value="NZ_WACR01000004.1"/>
</dbReference>
<dbReference type="InterPro" id="IPR036852">
    <property type="entry name" value="Peptidase_S8/S53_dom_sf"/>
</dbReference>
<dbReference type="GO" id="GO:0006508">
    <property type="term" value="P:proteolysis"/>
    <property type="evidence" value="ECO:0007669"/>
    <property type="project" value="UniProtKB-KW"/>
</dbReference>
<dbReference type="GO" id="GO:0004252">
    <property type="term" value="F:serine-type endopeptidase activity"/>
    <property type="evidence" value="ECO:0007669"/>
    <property type="project" value="UniProtKB-UniRule"/>
</dbReference>
<sequence>MCKFWMKLCGVVLFSLLANSAFSQDWKLSKAMQQELAERNSDEHHILVVGPNWANWDSLNLSVRSKGITRKERAKYVMTYLKEIYKKSQDKIINEGDISRDDIEHTFWIANVIELKASTQKVYELMTVGEVQSIQLADEIKIAPVEFEKSESVQSRSIGGIEPGIEAVNARFLWNLGYTGKGQKVLNFDTGVWPDHPAISENYLGNHKPLDEVWFPYDKIIPGDKESSHGTHTNGTCIGLDRSTNDTIGIAYESMFIATDPIVSNAADIRTFPNIMRGYEWALNPDGDSTTTDDIPDVINNSWGRTFDSIFLPEVCGGIVENTLIAIENAGIVSIHSAGNSGPGSGTVGLPSGSNPSLVNNFAVGAVNADNPSYPIAGFSSRGPSYCPSSGALEIKPEVVAPGVNVRSAVRNGSDYTYDNYQGTSMAAPHVSGVSLLLTEAFPNATAEEIKEALYYTAVDLGDPGEDNTYGRGMIDAEAAYNYLAQNYTPSTPQTNSFDISINKITPSNELSLCGDSFTPVIHFDNTNTVDKSDLSVTYGFYGSAEMTQSIGTGTLQQQDSIVLDPVQIPSSGYLEFYAEVEYSGSNQELNSVNNTRFIRFKKNGNSQLPYLETFENIDEFLYSSWIKNDEEANQSWEIDSALSSNGTENSVATMQLSSYLTGSGDRDFLYSPALRVDGQNQLHLAFDYSYQLKFSGFQDSLIVALSTDCGNTFQRVFEQGAEELNSTDKTLQSDWTPQDTSDWEHVNISLPQVADGNDVIVRFETYNERGNNLYLDNVEVFDPAQGSVGHNAIVNKPELEIFPNPVEKTLNWKSDENVYVVEVFDITGRSVLTKTVKGEQSISVSSLNSGAYIVSFEMQNGESVRERIVVR</sequence>
<dbReference type="AlphaFoldDB" id="A0A6N6M529"/>
<dbReference type="Gene3D" id="3.40.50.200">
    <property type="entry name" value="Peptidase S8/S53 domain"/>
    <property type="match status" value="1"/>
</dbReference>
<feature type="chain" id="PRO_5026764074" evidence="8">
    <location>
        <begin position="24"/>
        <end position="872"/>
    </location>
</feature>
<evidence type="ECO:0000256" key="6">
    <source>
        <dbReference type="PIRSR" id="PIRSR615500-1"/>
    </source>
</evidence>
<organism evidence="11 12">
    <name type="scientific">Salibacter halophilus</name>
    <dbReference type="NCBI Taxonomy" id="1803916"/>
    <lineage>
        <taxon>Bacteria</taxon>
        <taxon>Pseudomonadati</taxon>
        <taxon>Bacteroidota</taxon>
        <taxon>Flavobacteriia</taxon>
        <taxon>Flavobacteriales</taxon>
        <taxon>Salibacteraceae</taxon>
        <taxon>Salibacter</taxon>
    </lineage>
</organism>
<comment type="similarity">
    <text evidence="1 7">Belongs to the peptidase S8 family.</text>
</comment>
<keyword evidence="2 7" id="KW-0645">Protease</keyword>
<dbReference type="InterPro" id="IPR026444">
    <property type="entry name" value="Secre_tail"/>
</dbReference>
<dbReference type="Pfam" id="PF00082">
    <property type="entry name" value="Peptidase_S8"/>
    <property type="match status" value="1"/>
</dbReference>
<dbReference type="Pfam" id="PF18962">
    <property type="entry name" value="Por_Secre_tail"/>
    <property type="match status" value="1"/>
</dbReference>
<evidence type="ECO:0000256" key="2">
    <source>
        <dbReference type="ARBA" id="ARBA00022670"/>
    </source>
</evidence>
<dbReference type="Proteomes" id="UP000435357">
    <property type="component" value="Unassembled WGS sequence"/>
</dbReference>
<keyword evidence="5 7" id="KW-0720">Serine protease</keyword>
<evidence type="ECO:0000313" key="11">
    <source>
        <dbReference type="EMBL" id="KAB1064709.1"/>
    </source>
</evidence>
<feature type="active site" description="Charge relay system" evidence="6 7">
    <location>
        <position position="425"/>
    </location>
</feature>
<evidence type="ECO:0000256" key="3">
    <source>
        <dbReference type="ARBA" id="ARBA00022729"/>
    </source>
</evidence>
<evidence type="ECO:0000256" key="8">
    <source>
        <dbReference type="SAM" id="SignalP"/>
    </source>
</evidence>
<protein>
    <submittedName>
        <fullName evidence="11">S8 family serine peptidase</fullName>
    </submittedName>
</protein>
<accession>A0A6N6M529</accession>
<dbReference type="InterPro" id="IPR015500">
    <property type="entry name" value="Peptidase_S8_subtilisin-rel"/>
</dbReference>
<dbReference type="PROSITE" id="PS51892">
    <property type="entry name" value="SUBTILASE"/>
    <property type="match status" value="1"/>
</dbReference>
<dbReference type="EMBL" id="WACR01000004">
    <property type="protein sequence ID" value="KAB1064709.1"/>
    <property type="molecule type" value="Genomic_DNA"/>
</dbReference>
<evidence type="ECO:0000256" key="7">
    <source>
        <dbReference type="PROSITE-ProRule" id="PRU01240"/>
    </source>
</evidence>
<keyword evidence="3 8" id="KW-0732">Signal</keyword>
<keyword evidence="12" id="KW-1185">Reference proteome</keyword>
<dbReference type="NCBIfam" id="TIGR04183">
    <property type="entry name" value="Por_Secre_tail"/>
    <property type="match status" value="1"/>
</dbReference>
<evidence type="ECO:0000256" key="1">
    <source>
        <dbReference type="ARBA" id="ARBA00011073"/>
    </source>
</evidence>
<feature type="domain" description="Peptidase S8/S53" evidence="9">
    <location>
        <begin position="180"/>
        <end position="473"/>
    </location>
</feature>
<dbReference type="InterPro" id="IPR000209">
    <property type="entry name" value="Peptidase_S8/S53_dom"/>
</dbReference>
<dbReference type="PANTHER" id="PTHR43806">
    <property type="entry name" value="PEPTIDASE S8"/>
    <property type="match status" value="1"/>
</dbReference>
<feature type="domain" description="Secretion system C-terminal sorting" evidence="10">
    <location>
        <begin position="802"/>
        <end position="871"/>
    </location>
</feature>
<evidence type="ECO:0000259" key="9">
    <source>
        <dbReference type="Pfam" id="PF00082"/>
    </source>
</evidence>
<gene>
    <name evidence="11" type="ORF">F3059_04970</name>
</gene>
<dbReference type="InterPro" id="IPR050131">
    <property type="entry name" value="Peptidase_S8_subtilisin-like"/>
</dbReference>
<dbReference type="PROSITE" id="PS00138">
    <property type="entry name" value="SUBTILASE_SER"/>
    <property type="match status" value="1"/>
</dbReference>
<name>A0A6N6M529_9FLAO</name>
<feature type="signal peptide" evidence="8">
    <location>
        <begin position="1"/>
        <end position="23"/>
    </location>
</feature>
<feature type="active site" description="Charge relay system" evidence="6 7">
    <location>
        <position position="189"/>
    </location>
</feature>
<keyword evidence="4 7" id="KW-0378">Hydrolase</keyword>
<dbReference type="PRINTS" id="PR00723">
    <property type="entry name" value="SUBTILISIN"/>
</dbReference>
<evidence type="ECO:0000256" key="4">
    <source>
        <dbReference type="ARBA" id="ARBA00022801"/>
    </source>
</evidence>
<dbReference type="Gene3D" id="2.60.120.260">
    <property type="entry name" value="Galactose-binding domain-like"/>
    <property type="match status" value="1"/>
</dbReference>
<evidence type="ECO:0000313" key="12">
    <source>
        <dbReference type="Proteomes" id="UP000435357"/>
    </source>
</evidence>
<proteinExistence type="inferred from homology"/>
<reference evidence="11 12" key="1">
    <citation type="submission" date="2019-09" db="EMBL/GenBank/DDBJ databases">
        <title>Genomes of Cryomorphaceae.</title>
        <authorList>
            <person name="Bowman J.P."/>
        </authorList>
    </citation>
    <scope>NUCLEOTIDE SEQUENCE [LARGE SCALE GENOMIC DNA]</scope>
    <source>
        <strain evidence="11 12">KCTC 52047</strain>
    </source>
</reference>
<comment type="caution">
    <text evidence="11">The sequence shown here is derived from an EMBL/GenBank/DDBJ whole genome shotgun (WGS) entry which is preliminary data.</text>
</comment>
<dbReference type="OrthoDB" id="1055762at2"/>
<evidence type="ECO:0000256" key="5">
    <source>
        <dbReference type="ARBA" id="ARBA00022825"/>
    </source>
</evidence>